<comment type="caution">
    <text evidence="12">The sequence shown here is derived from an EMBL/GenBank/DDBJ whole genome shotgun (WGS) entry which is preliminary data.</text>
</comment>
<proteinExistence type="inferred from homology"/>
<dbReference type="SUPFAM" id="SSF101148">
    <property type="entry name" value="Plant invertase/pectin methylesterase inhibitor"/>
    <property type="match status" value="1"/>
</dbReference>
<protein>
    <recommendedName>
        <fullName evidence="9">Pectinesterase</fullName>
        <ecNumber evidence="9">3.1.1.11</ecNumber>
    </recommendedName>
</protein>
<keyword evidence="13" id="KW-1185">Reference proteome</keyword>
<dbReference type="NCBIfam" id="TIGR01614">
    <property type="entry name" value="PME_inhib"/>
    <property type="match status" value="1"/>
</dbReference>
<accession>A0AAV0S2D1</accession>
<dbReference type="PANTHER" id="PTHR31707">
    <property type="entry name" value="PECTINESTERASE"/>
    <property type="match status" value="1"/>
</dbReference>
<dbReference type="InterPro" id="IPR012334">
    <property type="entry name" value="Pectin_lyas_fold"/>
</dbReference>
<keyword evidence="5 9" id="KW-0134">Cell wall</keyword>
<reference evidence="12" key="1">
    <citation type="submission" date="2022-08" db="EMBL/GenBank/DDBJ databases">
        <authorList>
            <person name="Gutierrez-Valencia J."/>
        </authorList>
    </citation>
    <scope>NUCLEOTIDE SEQUENCE</scope>
</reference>
<feature type="domain" description="Pectinesterase inhibitor" evidence="11">
    <location>
        <begin position="18"/>
        <end position="167"/>
    </location>
</feature>
<keyword evidence="6 9" id="KW-0378">Hydrolase</keyword>
<dbReference type="Gene3D" id="2.160.20.10">
    <property type="entry name" value="Single-stranded right-handed beta-helix, Pectin lyase-like"/>
    <property type="match status" value="1"/>
</dbReference>
<evidence type="ECO:0000256" key="2">
    <source>
        <dbReference type="ARBA" id="ARBA00005184"/>
    </source>
</evidence>
<evidence type="ECO:0000259" key="11">
    <source>
        <dbReference type="SMART" id="SM00856"/>
    </source>
</evidence>
<dbReference type="SUPFAM" id="SSF51126">
    <property type="entry name" value="Pectin lyase-like"/>
    <property type="match status" value="1"/>
</dbReference>
<organism evidence="12 13">
    <name type="scientific">Linum tenue</name>
    <dbReference type="NCBI Taxonomy" id="586396"/>
    <lineage>
        <taxon>Eukaryota</taxon>
        <taxon>Viridiplantae</taxon>
        <taxon>Streptophyta</taxon>
        <taxon>Embryophyta</taxon>
        <taxon>Tracheophyta</taxon>
        <taxon>Spermatophyta</taxon>
        <taxon>Magnoliopsida</taxon>
        <taxon>eudicotyledons</taxon>
        <taxon>Gunneridae</taxon>
        <taxon>Pentapetalae</taxon>
        <taxon>rosids</taxon>
        <taxon>fabids</taxon>
        <taxon>Malpighiales</taxon>
        <taxon>Linaceae</taxon>
        <taxon>Linum</taxon>
    </lineage>
</organism>
<keyword evidence="9" id="KW-0961">Cell wall biogenesis/degradation</keyword>
<dbReference type="InterPro" id="IPR006501">
    <property type="entry name" value="Pectinesterase_inhib_dom"/>
</dbReference>
<dbReference type="EMBL" id="CAMGYJ010000011">
    <property type="protein sequence ID" value="CAI0627129.1"/>
    <property type="molecule type" value="Genomic_DNA"/>
</dbReference>
<comment type="catalytic activity">
    <reaction evidence="9">
        <text>[(1-&gt;4)-alpha-D-galacturonosyl methyl ester](n) + n H2O = [(1-&gt;4)-alpha-D-galacturonosyl](n) + n methanol + n H(+)</text>
        <dbReference type="Rhea" id="RHEA:22380"/>
        <dbReference type="Rhea" id="RHEA-COMP:14570"/>
        <dbReference type="Rhea" id="RHEA-COMP:14573"/>
        <dbReference type="ChEBI" id="CHEBI:15377"/>
        <dbReference type="ChEBI" id="CHEBI:15378"/>
        <dbReference type="ChEBI" id="CHEBI:17790"/>
        <dbReference type="ChEBI" id="CHEBI:140522"/>
        <dbReference type="ChEBI" id="CHEBI:140523"/>
        <dbReference type="EC" id="3.1.1.11"/>
    </reaction>
</comment>
<evidence type="ECO:0000256" key="3">
    <source>
        <dbReference type="ARBA" id="ARBA00006027"/>
    </source>
</evidence>
<keyword evidence="9" id="KW-0964">Secreted</keyword>
<sequence length="539" mass="58611">MDTITTTKFLLLITLIIVNVSFMHGGAPTVTESPDLRRLSIMDAMNHATEAHRQLLTISSSSSSNFVHNSLDDRQHDLRAEATSAWYDCAELYEEALGHLNRSLGSTTTTTTTNPSSSDTLTWLSAALANRQTCRDGFLDLNLTTTTTSLPRVMDDFSRSLRNALAINAAAGGGGGGRKLLSAAAAAGGGARSSSTPPPVFPWWVAKSDRQLLEARPSGAADVGPKAHLVVAQDGSGDYSTISEAVAASVEMRRGRAARGRRRFVIYVKRGIYKESVEIKKSMNNIMVVGDGIDATIISNCKNVRDGFTTYRSATFAVSGHGFIAKDMTFENTAGPTKHQAVALRSSSDLSVFYRCSFKGYQDTLYLHSMRQFYRDCDIYGTVDFIFGDAAAVLQGCNVYVRRPLPRQKATVTAQGRSDPNENTGIVIQASRAARVGSVEAYLGRPWRRFSRTVVMQSDVGGIVNPAGWLPWSGDFALSTLYYAEFMNKGKGGKTEGRVTWPGFHVMRSFREARKFTVGDFFDGDAWIPGTGVPFDSGL</sequence>
<dbReference type="Proteomes" id="UP001154282">
    <property type="component" value="Unassembled WGS sequence"/>
</dbReference>
<keyword evidence="10" id="KW-1133">Transmembrane helix</keyword>
<dbReference type="Pfam" id="PF01095">
    <property type="entry name" value="Pectinesterase"/>
    <property type="match status" value="1"/>
</dbReference>
<name>A0AAV0S2D1_9ROSI</name>
<dbReference type="FunFam" id="2.160.20.10:FF:000001">
    <property type="entry name" value="Pectinesterase"/>
    <property type="match status" value="1"/>
</dbReference>
<evidence type="ECO:0000256" key="5">
    <source>
        <dbReference type="ARBA" id="ARBA00022512"/>
    </source>
</evidence>
<evidence type="ECO:0000313" key="12">
    <source>
        <dbReference type="EMBL" id="CAI0627129.1"/>
    </source>
</evidence>
<dbReference type="Pfam" id="PF04043">
    <property type="entry name" value="PMEI"/>
    <property type="match status" value="1"/>
</dbReference>
<feature type="active site" evidence="8">
    <location>
        <position position="384"/>
    </location>
</feature>
<dbReference type="GO" id="GO:0042545">
    <property type="term" value="P:cell wall modification"/>
    <property type="evidence" value="ECO:0007669"/>
    <property type="project" value="UniProtKB-UniRule"/>
</dbReference>
<dbReference type="CDD" id="cd15798">
    <property type="entry name" value="PMEI-like_3"/>
    <property type="match status" value="1"/>
</dbReference>
<comment type="pathway">
    <text evidence="2 9">Glycan metabolism; pectin degradation; 2-dehydro-3-deoxy-D-gluconate from pectin: step 1/5.</text>
</comment>
<dbReference type="InterPro" id="IPR011050">
    <property type="entry name" value="Pectin_lyase_fold/virulence"/>
</dbReference>
<comment type="function">
    <text evidence="9">Acts in the modification of cell walls via demethylesterification of cell wall pectin.</text>
</comment>
<dbReference type="SMART" id="SM00856">
    <property type="entry name" value="PMEI"/>
    <property type="match status" value="1"/>
</dbReference>
<dbReference type="GO" id="GO:0045490">
    <property type="term" value="P:pectin catabolic process"/>
    <property type="evidence" value="ECO:0007669"/>
    <property type="project" value="UniProtKB-UniRule"/>
</dbReference>
<evidence type="ECO:0000256" key="1">
    <source>
        <dbReference type="ARBA" id="ARBA00004191"/>
    </source>
</evidence>
<dbReference type="GO" id="GO:0030599">
    <property type="term" value="F:pectinesterase activity"/>
    <property type="evidence" value="ECO:0007669"/>
    <property type="project" value="UniProtKB-UniRule"/>
</dbReference>
<evidence type="ECO:0000256" key="8">
    <source>
        <dbReference type="PROSITE-ProRule" id="PRU10040"/>
    </source>
</evidence>
<dbReference type="EC" id="3.1.1.11" evidence="9"/>
<keyword evidence="10" id="KW-0472">Membrane</keyword>
<comment type="similarity">
    <text evidence="3">In the N-terminal section; belongs to the PMEI family.</text>
</comment>
<evidence type="ECO:0000256" key="9">
    <source>
        <dbReference type="RuleBase" id="RU000589"/>
    </source>
</evidence>
<dbReference type="Gene3D" id="1.20.140.40">
    <property type="entry name" value="Invertase/pectin methylesterase inhibitor family protein"/>
    <property type="match status" value="1"/>
</dbReference>
<keyword evidence="7 9" id="KW-0063">Aspartyl esterase</keyword>
<gene>
    <name evidence="12" type="ORF">LITE_LOCUS51160</name>
</gene>
<keyword evidence="10" id="KW-0812">Transmembrane</keyword>
<evidence type="ECO:0000313" key="13">
    <source>
        <dbReference type="Proteomes" id="UP001154282"/>
    </source>
</evidence>
<comment type="subcellular location">
    <subcellularLocation>
        <location evidence="1 9">Secreted</location>
        <location evidence="1 9">Cell wall</location>
    </subcellularLocation>
</comment>
<dbReference type="InterPro" id="IPR033131">
    <property type="entry name" value="Pectinesterase_Asp_AS"/>
</dbReference>
<dbReference type="InterPro" id="IPR000070">
    <property type="entry name" value="Pectinesterase_cat"/>
</dbReference>
<evidence type="ECO:0000256" key="6">
    <source>
        <dbReference type="ARBA" id="ARBA00022801"/>
    </source>
</evidence>
<dbReference type="InterPro" id="IPR035513">
    <property type="entry name" value="Invertase/methylesterase_inhib"/>
</dbReference>
<dbReference type="GO" id="GO:0004857">
    <property type="term" value="F:enzyme inhibitor activity"/>
    <property type="evidence" value="ECO:0007669"/>
    <property type="project" value="InterPro"/>
</dbReference>
<feature type="transmembrane region" description="Helical" evidence="10">
    <location>
        <begin position="9"/>
        <end position="27"/>
    </location>
</feature>
<dbReference type="InterPro" id="IPR018040">
    <property type="entry name" value="Pectinesterase_Tyr_AS"/>
</dbReference>
<dbReference type="AlphaFoldDB" id="A0AAV0S2D1"/>
<evidence type="ECO:0000256" key="7">
    <source>
        <dbReference type="ARBA" id="ARBA00023085"/>
    </source>
</evidence>
<comment type="similarity">
    <text evidence="4">In the C-terminal section; belongs to the pectinesterase family.</text>
</comment>
<evidence type="ECO:0000256" key="10">
    <source>
        <dbReference type="SAM" id="Phobius"/>
    </source>
</evidence>
<dbReference type="PROSITE" id="PS00503">
    <property type="entry name" value="PECTINESTERASE_2"/>
    <property type="match status" value="1"/>
</dbReference>
<evidence type="ECO:0000256" key="4">
    <source>
        <dbReference type="ARBA" id="ARBA00007786"/>
    </source>
</evidence>
<dbReference type="PROSITE" id="PS00800">
    <property type="entry name" value="PECTINESTERASE_1"/>
    <property type="match status" value="1"/>
</dbReference>